<organism evidence="3 4">
    <name type="scientific">Kutzneria chonburiensis</name>
    <dbReference type="NCBI Taxonomy" id="1483604"/>
    <lineage>
        <taxon>Bacteria</taxon>
        <taxon>Bacillati</taxon>
        <taxon>Actinomycetota</taxon>
        <taxon>Actinomycetes</taxon>
        <taxon>Pseudonocardiales</taxon>
        <taxon>Pseudonocardiaceae</taxon>
        <taxon>Kutzneria</taxon>
    </lineage>
</organism>
<accession>A0ABV6N826</accession>
<keyword evidence="1" id="KW-0812">Transmembrane</keyword>
<feature type="transmembrane region" description="Helical" evidence="1">
    <location>
        <begin position="38"/>
        <end position="59"/>
    </location>
</feature>
<evidence type="ECO:0000259" key="2">
    <source>
        <dbReference type="Pfam" id="PF20177"/>
    </source>
</evidence>
<keyword evidence="4" id="KW-1185">Reference proteome</keyword>
<gene>
    <name evidence="3" type="ORF">ACFFH7_41955</name>
</gene>
<evidence type="ECO:0000313" key="3">
    <source>
        <dbReference type="EMBL" id="MFC0548131.1"/>
    </source>
</evidence>
<dbReference type="RefSeq" id="WP_273938033.1">
    <property type="nucleotide sequence ID" value="NZ_CP097263.1"/>
</dbReference>
<feature type="transmembrane region" description="Helical" evidence="1">
    <location>
        <begin position="12"/>
        <end position="32"/>
    </location>
</feature>
<dbReference type="EMBL" id="JBHLUD010000015">
    <property type="protein sequence ID" value="MFC0548131.1"/>
    <property type="molecule type" value="Genomic_DNA"/>
</dbReference>
<protein>
    <submittedName>
        <fullName evidence="3">DUF6542 domain-containing protein</fullName>
    </submittedName>
</protein>
<keyword evidence="1" id="KW-0472">Membrane</keyword>
<feature type="transmembrane region" description="Helical" evidence="1">
    <location>
        <begin position="112"/>
        <end position="130"/>
    </location>
</feature>
<comment type="caution">
    <text evidence="3">The sequence shown here is derived from an EMBL/GenBank/DDBJ whole genome shotgun (WGS) entry which is preliminary data.</text>
</comment>
<sequence>METETTTARPWGLPWWAAILLPLVTTAAGAYADLTFNHGLGLPFQCAYAGGCVLAVLLVRRRNLFGPMVQPPLILLFTAAPVAMLMSGTGLGSQLVSQALAFTVPLVNNFEWQAGVTVATVVIGLIRLILTRKRPPAPEPAEPAEPEPAAV</sequence>
<feature type="domain" description="DUF6542" evidence="2">
    <location>
        <begin position="12"/>
        <end position="133"/>
    </location>
</feature>
<evidence type="ECO:0000313" key="4">
    <source>
        <dbReference type="Proteomes" id="UP001589810"/>
    </source>
</evidence>
<dbReference type="InterPro" id="IPR046672">
    <property type="entry name" value="DUF6542"/>
</dbReference>
<keyword evidence="1" id="KW-1133">Transmembrane helix</keyword>
<feature type="transmembrane region" description="Helical" evidence="1">
    <location>
        <begin position="71"/>
        <end position="92"/>
    </location>
</feature>
<dbReference type="Proteomes" id="UP001589810">
    <property type="component" value="Unassembled WGS sequence"/>
</dbReference>
<reference evidence="3 4" key="1">
    <citation type="submission" date="2024-09" db="EMBL/GenBank/DDBJ databases">
        <authorList>
            <person name="Sun Q."/>
            <person name="Mori K."/>
        </authorList>
    </citation>
    <scope>NUCLEOTIDE SEQUENCE [LARGE SCALE GENOMIC DNA]</scope>
    <source>
        <strain evidence="3 4">TBRC 1432</strain>
    </source>
</reference>
<evidence type="ECO:0000256" key="1">
    <source>
        <dbReference type="SAM" id="Phobius"/>
    </source>
</evidence>
<name>A0ABV6N826_9PSEU</name>
<proteinExistence type="predicted"/>
<dbReference type="Pfam" id="PF20177">
    <property type="entry name" value="DUF6542"/>
    <property type="match status" value="1"/>
</dbReference>